<dbReference type="AlphaFoldDB" id="A0A1M5CGS4"/>
<accession>A0A1M5CGS4</accession>
<dbReference type="RefSeq" id="WP_062183912.1">
    <property type="nucleotide sequence ID" value="NZ_BBXL01000023.1"/>
</dbReference>
<protein>
    <recommendedName>
        <fullName evidence="3">C1q domain-containing protein</fullName>
    </recommendedName>
</protein>
<name>A0A1M5CGS4_9BACT</name>
<proteinExistence type="predicted"/>
<reference evidence="2" key="1">
    <citation type="submission" date="2016-11" db="EMBL/GenBank/DDBJ databases">
        <authorList>
            <person name="Varghese N."/>
            <person name="Submissions S."/>
        </authorList>
    </citation>
    <scope>NUCLEOTIDE SEQUENCE [LARGE SCALE GENOMIC DNA]</scope>
    <source>
        <strain evidence="2">DSM 27370</strain>
    </source>
</reference>
<evidence type="ECO:0008006" key="3">
    <source>
        <dbReference type="Google" id="ProtNLM"/>
    </source>
</evidence>
<dbReference type="STRING" id="1346286.SAMN05444362_107164"/>
<dbReference type="Proteomes" id="UP000184480">
    <property type="component" value="Unassembled WGS sequence"/>
</dbReference>
<gene>
    <name evidence="1" type="ORF">SAMN05444362_107164</name>
</gene>
<dbReference type="EMBL" id="FQUC01000007">
    <property type="protein sequence ID" value="SHF53880.1"/>
    <property type="molecule type" value="Genomic_DNA"/>
</dbReference>
<sequence length="279" mass="30256">MGIFKYILIQIVALFVLTTDIQAQSVGINTQTPTAPLEIISSDIASKKTVEITNSNNVSLLTQLNDGKTGIGIQSPTVRLDLRNPARTNNMIGIGTTTLSASTVQGGALRYVPGEKELHYSDGSQWVVLQSSKPRVIVCAENQTVAGSFPNGITTHLSNWEEIVNQAPGSFVSGTFTAPHDGFYTFTFSIYFSEAVNTNPETYIVGAWYLLSEQGTTKQILRNMSTYVEGGNVVPGVQATASFKMLKNEKVMPFIWHNLGATRTLRLGSGFNTINIIGQ</sequence>
<dbReference type="OrthoDB" id="1240046at2"/>
<evidence type="ECO:0000313" key="2">
    <source>
        <dbReference type="Proteomes" id="UP000184480"/>
    </source>
</evidence>
<keyword evidence="2" id="KW-1185">Reference proteome</keyword>
<evidence type="ECO:0000313" key="1">
    <source>
        <dbReference type="EMBL" id="SHF53880.1"/>
    </source>
</evidence>
<dbReference type="SUPFAM" id="SSF49842">
    <property type="entry name" value="TNF-like"/>
    <property type="match status" value="1"/>
</dbReference>
<organism evidence="1 2">
    <name type="scientific">Dysgonomonas macrotermitis</name>
    <dbReference type="NCBI Taxonomy" id="1346286"/>
    <lineage>
        <taxon>Bacteria</taxon>
        <taxon>Pseudomonadati</taxon>
        <taxon>Bacteroidota</taxon>
        <taxon>Bacteroidia</taxon>
        <taxon>Bacteroidales</taxon>
        <taxon>Dysgonomonadaceae</taxon>
        <taxon>Dysgonomonas</taxon>
    </lineage>
</organism>
<dbReference type="InterPro" id="IPR008983">
    <property type="entry name" value="Tumour_necrosis_fac-like_dom"/>
</dbReference>